<reference evidence="2 3" key="1">
    <citation type="submission" date="2019-04" db="EMBL/GenBank/DDBJ databases">
        <title>A novel phosphate-accumulating bacterium identified in bioreactor for phosphate removal from wastewater.</title>
        <authorList>
            <person name="Kotlyarov R.Y."/>
            <person name="Beletsky A.V."/>
            <person name="Kallistova A.Y."/>
            <person name="Dorofeev A.G."/>
            <person name="Nikolaev Y.Y."/>
            <person name="Pimenov N.V."/>
            <person name="Ravin N.V."/>
            <person name="Mardanov A.V."/>
        </authorList>
    </citation>
    <scope>NUCLEOTIDE SEQUENCE [LARGE SCALE GENOMIC DNA]</scope>
    <source>
        <strain evidence="2 3">Bin19</strain>
    </source>
</reference>
<evidence type="ECO:0000313" key="3">
    <source>
        <dbReference type="Proteomes" id="UP000306324"/>
    </source>
</evidence>
<feature type="region of interest" description="Disordered" evidence="1">
    <location>
        <begin position="1"/>
        <end position="21"/>
    </location>
</feature>
<gene>
    <name evidence="2" type="ORF">ACCUM_2492</name>
</gene>
<proteinExistence type="predicted"/>
<comment type="caution">
    <text evidence="2">The sequence shown here is derived from an EMBL/GenBank/DDBJ whole genome shotgun (WGS) entry which is preliminary data.</text>
</comment>
<organism evidence="2 3">
    <name type="scientific">Candidatus Accumulibacter phosphatis</name>
    <dbReference type="NCBI Taxonomy" id="327160"/>
    <lineage>
        <taxon>Bacteria</taxon>
        <taxon>Pseudomonadati</taxon>
        <taxon>Pseudomonadota</taxon>
        <taxon>Betaproteobacteria</taxon>
        <taxon>Candidatus Accumulibacter</taxon>
    </lineage>
</organism>
<evidence type="ECO:0000256" key="1">
    <source>
        <dbReference type="SAM" id="MobiDB-lite"/>
    </source>
</evidence>
<sequence length="69" mass="7759">MNTMRNMGGPMMMGSGQSAGMMAMGRQKDMAGGEMMQHQARMEKRMDMMQTMMEQMLQHDQAMAPLPAK</sequence>
<keyword evidence="3" id="KW-1185">Reference proteome</keyword>
<dbReference type="AlphaFoldDB" id="A0A5S4EHY3"/>
<name>A0A5S4EHY3_9PROT</name>
<accession>A0A5S4EHY3</accession>
<dbReference type="EMBL" id="SWAD01000139">
    <property type="protein sequence ID" value="TMQ74891.1"/>
    <property type="molecule type" value="Genomic_DNA"/>
</dbReference>
<protein>
    <submittedName>
        <fullName evidence="2">Uncharacterized protein</fullName>
    </submittedName>
</protein>
<dbReference type="Proteomes" id="UP000306324">
    <property type="component" value="Unassembled WGS sequence"/>
</dbReference>
<evidence type="ECO:0000313" key="2">
    <source>
        <dbReference type="EMBL" id="TMQ74891.1"/>
    </source>
</evidence>
<dbReference type="RefSeq" id="WP_138679006.1">
    <property type="nucleotide sequence ID" value="NZ_SWAD01000139.1"/>
</dbReference>